<dbReference type="Gene3D" id="2.60.120.620">
    <property type="entry name" value="q2cbj1_9rhob like domain"/>
    <property type="match status" value="1"/>
</dbReference>
<dbReference type="Proteomes" id="UP000646745">
    <property type="component" value="Unassembled WGS sequence"/>
</dbReference>
<feature type="domain" description="Fe2OG dioxygenase" evidence="2">
    <location>
        <begin position="159"/>
        <end position="270"/>
    </location>
</feature>
<reference evidence="4" key="1">
    <citation type="journal article" date="2019" name="Int. J. Syst. Evol. Microbiol.">
        <title>The Global Catalogue of Microorganisms (GCM) 10K type strain sequencing project: providing services to taxonomists for standard genome sequencing and annotation.</title>
        <authorList>
            <consortium name="The Broad Institute Genomics Platform"/>
            <consortium name="The Broad Institute Genome Sequencing Center for Infectious Disease"/>
            <person name="Wu L."/>
            <person name="Ma J."/>
        </authorList>
    </citation>
    <scope>NUCLEOTIDE SEQUENCE [LARGE SCALE GENOMIC DNA]</scope>
    <source>
        <strain evidence="4">KCTC 32998</strain>
    </source>
</reference>
<evidence type="ECO:0000256" key="1">
    <source>
        <dbReference type="RuleBase" id="RU003682"/>
    </source>
</evidence>
<keyword evidence="1" id="KW-0560">Oxidoreductase</keyword>
<dbReference type="EMBL" id="BMZI01000002">
    <property type="protein sequence ID" value="GHB15117.1"/>
    <property type="molecule type" value="Genomic_DNA"/>
</dbReference>
<keyword evidence="4" id="KW-1185">Reference proteome</keyword>
<dbReference type="Pfam" id="PF23169">
    <property type="entry name" value="HalD"/>
    <property type="match status" value="1"/>
</dbReference>
<comment type="similarity">
    <text evidence="1">Belongs to the iron/ascorbate-dependent oxidoreductase family.</text>
</comment>
<dbReference type="RefSeq" id="WP_189443732.1">
    <property type="nucleotide sequence ID" value="NZ_BMZI01000002.1"/>
</dbReference>
<organism evidence="3 4">
    <name type="scientific">Salinicola rhizosphaerae</name>
    <dbReference type="NCBI Taxonomy" id="1443141"/>
    <lineage>
        <taxon>Bacteria</taxon>
        <taxon>Pseudomonadati</taxon>
        <taxon>Pseudomonadota</taxon>
        <taxon>Gammaproteobacteria</taxon>
        <taxon>Oceanospirillales</taxon>
        <taxon>Halomonadaceae</taxon>
        <taxon>Salinicola</taxon>
    </lineage>
</organism>
<evidence type="ECO:0000313" key="3">
    <source>
        <dbReference type="EMBL" id="GHB15117.1"/>
    </source>
</evidence>
<protein>
    <recommendedName>
        <fullName evidence="2">Fe2OG dioxygenase domain-containing protein</fullName>
    </recommendedName>
</protein>
<sequence length="306" mass="34582">MKPQAAAIEPESARRWLADAERTDLSALVDTARYPLHDFDDPQLQAEIGRVRADLEREGCAVLRGFLRPEALEQARTQGRELSPKSYYSSRRVNAWFTSDDESLPANDPRRIFMERTSGFVTRDLIPADAVIHQLYVAPVMKRLVAECLNEEAVYEYADPFAGLVQNVLPPGTQQPWHYDTNEYIVSMMTEAPDAGGEFQYCPNIRTPAGENYAGVGAVIREEDLFTPRTLALQPGDLQLFKGRYSLHRVTQVSGDRERHTAIFAYSQQPGVVGRLERTRQLYGRVSEAHIEAEKRREARADGLLD</sequence>
<dbReference type="InterPro" id="IPR005123">
    <property type="entry name" value="Oxoglu/Fe-dep_dioxygenase_dom"/>
</dbReference>
<dbReference type="InterPro" id="IPR056470">
    <property type="entry name" value="BesD/HalB-like"/>
</dbReference>
<comment type="caution">
    <text evidence="3">The sequence shown here is derived from an EMBL/GenBank/DDBJ whole genome shotgun (WGS) entry which is preliminary data.</text>
</comment>
<keyword evidence="1" id="KW-0479">Metal-binding</keyword>
<dbReference type="PROSITE" id="PS51471">
    <property type="entry name" value="FE2OG_OXY"/>
    <property type="match status" value="1"/>
</dbReference>
<accession>A0ABQ3E085</accession>
<evidence type="ECO:0000313" key="4">
    <source>
        <dbReference type="Proteomes" id="UP000646745"/>
    </source>
</evidence>
<dbReference type="SUPFAM" id="SSF51197">
    <property type="entry name" value="Clavaminate synthase-like"/>
    <property type="match status" value="1"/>
</dbReference>
<proteinExistence type="inferred from homology"/>
<gene>
    <name evidence="3" type="ORF">GCM10009038_12100</name>
</gene>
<name>A0ABQ3E085_9GAMM</name>
<keyword evidence="1" id="KW-0408">Iron</keyword>
<evidence type="ECO:0000259" key="2">
    <source>
        <dbReference type="PROSITE" id="PS51471"/>
    </source>
</evidence>